<dbReference type="EMBL" id="VUMR01000001">
    <property type="protein sequence ID" value="MSS55379.1"/>
    <property type="molecule type" value="Genomic_DNA"/>
</dbReference>
<dbReference type="AlphaFoldDB" id="A0A6N7VDZ5"/>
<dbReference type="RefSeq" id="WP_154555132.1">
    <property type="nucleotide sequence ID" value="NZ_VUMR01000001.1"/>
</dbReference>
<gene>
    <name evidence="2" type="ORF">FYJ55_00255</name>
</gene>
<dbReference type="Proteomes" id="UP000434241">
    <property type="component" value="Unassembled WGS sequence"/>
</dbReference>
<evidence type="ECO:0000313" key="3">
    <source>
        <dbReference type="Proteomes" id="UP000434241"/>
    </source>
</evidence>
<proteinExistence type="predicted"/>
<evidence type="ECO:0000313" key="2">
    <source>
        <dbReference type="EMBL" id="MSS55379.1"/>
    </source>
</evidence>
<feature type="domain" description="CpXC" evidence="1">
    <location>
        <begin position="18"/>
        <end position="93"/>
    </location>
</feature>
<dbReference type="InterPro" id="IPR025682">
    <property type="entry name" value="CpXC_dom"/>
</dbReference>
<dbReference type="Pfam" id="PF14353">
    <property type="entry name" value="CpXC"/>
    <property type="match status" value="1"/>
</dbReference>
<comment type="caution">
    <text evidence="2">The sequence shown here is derived from an EMBL/GenBank/DDBJ whole genome shotgun (WGS) entry which is preliminary data.</text>
</comment>
<dbReference type="GeneID" id="93157733"/>
<keyword evidence="3" id="KW-1185">Reference proteome</keyword>
<protein>
    <recommendedName>
        <fullName evidence="1">CpXC domain-containing protein</fullName>
    </recommendedName>
</protein>
<evidence type="ECO:0000259" key="1">
    <source>
        <dbReference type="Pfam" id="PF14353"/>
    </source>
</evidence>
<reference evidence="2 3" key="1">
    <citation type="submission" date="2019-08" db="EMBL/GenBank/DDBJ databases">
        <title>In-depth cultivation of the pig gut microbiome towards novel bacterial diversity and tailored functional studies.</title>
        <authorList>
            <person name="Wylensek D."/>
            <person name="Hitch T.C.A."/>
            <person name="Clavel T."/>
        </authorList>
    </citation>
    <scope>NUCLEOTIDE SEQUENCE [LARGE SCALE GENOMIC DNA]</scope>
    <source>
        <strain evidence="2 3">LKV-472-APC-3</strain>
    </source>
</reference>
<name>A0A6N7VDZ5_9FIRM</name>
<sequence>MVKIGLSIYLMKERMIPITCPHCGHVFEIKRDTVVIAQMDSVARIRLNDGSYFIHQCQKCKSMFYLYYPFLYRDPKKKFNLVLTQQKNIDNLCEDERVVLCHSVSQFLLAFKIYDQCLNPKLVLVKKKQLEKKLGRSIKFDYYDKKNGCLWFEDKAVSLTKEECKEILIL</sequence>
<organism evidence="2 3">
    <name type="scientific">Holdemanella porci</name>
    <dbReference type="NCBI Taxonomy" id="2652276"/>
    <lineage>
        <taxon>Bacteria</taxon>
        <taxon>Bacillati</taxon>
        <taxon>Bacillota</taxon>
        <taxon>Erysipelotrichia</taxon>
        <taxon>Erysipelotrichales</taxon>
        <taxon>Erysipelotrichaceae</taxon>
        <taxon>Holdemanella</taxon>
    </lineage>
</organism>
<accession>A0A6N7VDZ5</accession>